<evidence type="ECO:0000313" key="1">
    <source>
        <dbReference type="EMBL" id="MBB4154227.1"/>
    </source>
</evidence>
<dbReference type="RefSeq" id="WP_183984537.1">
    <property type="nucleotide sequence ID" value="NZ_JACIEV010000005.1"/>
</dbReference>
<gene>
    <name evidence="1" type="ORF">GGQ80_002137</name>
</gene>
<comment type="caution">
    <text evidence="1">The sequence shown here is derived from an EMBL/GenBank/DDBJ whole genome shotgun (WGS) entry which is preliminary data.</text>
</comment>
<name>A0A840FF17_9SPHN</name>
<dbReference type="PANTHER" id="PTHR12993">
    <property type="entry name" value="N-ACETYLGLUCOSAMINYL-PHOSPHATIDYLINOSITOL DE-N-ACETYLASE-RELATED"/>
    <property type="match status" value="1"/>
</dbReference>
<dbReference type="Pfam" id="PF02585">
    <property type="entry name" value="PIG-L"/>
    <property type="match status" value="1"/>
</dbReference>
<dbReference type="GO" id="GO:0016811">
    <property type="term" value="F:hydrolase activity, acting on carbon-nitrogen (but not peptide) bonds, in linear amides"/>
    <property type="evidence" value="ECO:0007669"/>
    <property type="project" value="TreeGrafter"/>
</dbReference>
<keyword evidence="2" id="KW-1185">Reference proteome</keyword>
<dbReference type="InterPro" id="IPR024078">
    <property type="entry name" value="LmbE-like_dom_sf"/>
</dbReference>
<dbReference type="Proteomes" id="UP000529795">
    <property type="component" value="Unassembled WGS sequence"/>
</dbReference>
<dbReference type="PANTHER" id="PTHR12993:SF11">
    <property type="entry name" value="N-ACETYLGLUCOSAMINYL-PHOSPHATIDYLINOSITOL DE-N-ACETYLASE"/>
    <property type="match status" value="1"/>
</dbReference>
<dbReference type="InterPro" id="IPR003737">
    <property type="entry name" value="GlcNAc_PI_deacetylase-related"/>
</dbReference>
<dbReference type="SUPFAM" id="SSF102588">
    <property type="entry name" value="LmbE-like"/>
    <property type="match status" value="1"/>
</dbReference>
<protein>
    <submittedName>
        <fullName evidence="1">LmbE family N-acetylglucosaminyl deacetylase</fullName>
    </submittedName>
</protein>
<proteinExistence type="predicted"/>
<dbReference type="AlphaFoldDB" id="A0A840FF17"/>
<organism evidence="1 2">
    <name type="scientific">Sphingomonas jinjuensis</name>
    <dbReference type="NCBI Taxonomy" id="535907"/>
    <lineage>
        <taxon>Bacteria</taxon>
        <taxon>Pseudomonadati</taxon>
        <taxon>Pseudomonadota</taxon>
        <taxon>Alphaproteobacteria</taxon>
        <taxon>Sphingomonadales</taxon>
        <taxon>Sphingomonadaceae</taxon>
        <taxon>Sphingomonas</taxon>
    </lineage>
</organism>
<sequence>MTFLPGRTRALLIVAPHPDDEAIAAHALIKRLARRGATIAIVVVSDGAASHPGSRLWPRERLVRQRQRETRRVMRDLGVNASSIVFLGLPDGRLGETASAVHRYVMRAAMQLPRPLLAFAPSLADDHPDHRVVAAAAHRQCGLTWWRYPVWPAGQRLCGARALPLTAQERLAKRLALRRYQTQAGAITDDPNGFAMTPGQIAAFSRPQEVFAPMAGR</sequence>
<dbReference type="EMBL" id="JACIEV010000005">
    <property type="protein sequence ID" value="MBB4154227.1"/>
    <property type="molecule type" value="Genomic_DNA"/>
</dbReference>
<dbReference type="Gene3D" id="3.40.50.10320">
    <property type="entry name" value="LmbE-like"/>
    <property type="match status" value="1"/>
</dbReference>
<evidence type="ECO:0000313" key="2">
    <source>
        <dbReference type="Proteomes" id="UP000529795"/>
    </source>
</evidence>
<accession>A0A840FF17</accession>
<reference evidence="1 2" key="1">
    <citation type="submission" date="2020-08" db="EMBL/GenBank/DDBJ databases">
        <title>Genomic Encyclopedia of Type Strains, Phase IV (KMG-IV): sequencing the most valuable type-strain genomes for metagenomic binning, comparative biology and taxonomic classification.</title>
        <authorList>
            <person name="Goeker M."/>
        </authorList>
    </citation>
    <scope>NUCLEOTIDE SEQUENCE [LARGE SCALE GENOMIC DNA]</scope>
    <source>
        <strain evidence="1 2">YC6723</strain>
    </source>
</reference>